<dbReference type="SUPFAM" id="SSF53474">
    <property type="entry name" value="alpha/beta-Hydrolases"/>
    <property type="match status" value="1"/>
</dbReference>
<feature type="compositionally biased region" description="Low complexity" evidence="1">
    <location>
        <begin position="11"/>
        <end position="47"/>
    </location>
</feature>
<dbReference type="Proteomes" id="UP000070168">
    <property type="component" value="Unassembled WGS sequence"/>
</dbReference>
<dbReference type="PANTHER" id="PTHR11440">
    <property type="entry name" value="LECITHIN-CHOLESTEROL ACYLTRANSFERASE-RELATED"/>
    <property type="match status" value="1"/>
</dbReference>
<feature type="region of interest" description="Disordered" evidence="1">
    <location>
        <begin position="114"/>
        <end position="344"/>
    </location>
</feature>
<dbReference type="OMA" id="WGYKPFL"/>
<dbReference type="InterPro" id="IPR029058">
    <property type="entry name" value="AB_hydrolase_fold"/>
</dbReference>
<proteinExistence type="predicted"/>
<dbReference type="GO" id="GO:0072330">
    <property type="term" value="P:monocarboxylic acid biosynthetic process"/>
    <property type="evidence" value="ECO:0007669"/>
    <property type="project" value="UniProtKB-ARBA"/>
</dbReference>
<name>A0A135LE79_PENPA</name>
<comment type="caution">
    <text evidence="2">The sequence shown here is derived from an EMBL/GenBank/DDBJ whole genome shotgun (WGS) entry which is preliminary data.</text>
</comment>
<sequence length="929" mass="100996">MASIPADRQYSSQKTTTTLPQKTLYSSETSSNVVSDSPSHYSSFSSSDSDEPLPHAIEVTDEDDAGDMVGVSIGREQSRMKARATPLAEKNRVLEHHGTYFTTIPDTVGEDGLFASEITAEPESVEQVEKTSTPPSAQAPAPAPAPAPHERTSGHKPRASYPTAQYKQPEPGHLAHGPRSDLFASEKTGSKDTGLSQRSGFVGALLKNTLPRRQRSWSGELKKFLPDLTSLKNRPSLSFRGPNGQNRIRSQTVAPAVKKNSGVPKRTSSLGGRPLPSPLPPSGSSIDDDGEAAQSIPELRSPDGTSVAKHSFARRPSAAMPGRPPSLRRSSSDQSLYLRASSTASSLEQRPLYENVHTQVNSRFKAIKDSLQDSSSRLLSMPNLHLQDIRTDWGSRPFLPDLGNGISNNSNFASSAKKEPPRAASPPQTSRNNPNITHPILEEAMAELTGDVVILGGYRGSILRSAKPPHRQLWVPMKVGLNLRKVDLEVGLNPEDEERMEETIIPSGVLSHVGPVDVCRRLMKRLRKSENAQRGEMRVHDYGYDWRLSPELLSRRLISFLESLPCNQEPAPGQPRRGATVIAHSLGGLITRHAVNERPDLFAGVVYAGVPQHCVNILGPLRNGDDVLLSSRVLTAQVNFTFRTSFALLPEDGHCFIDKQSKKEFRIDFFDAKTWEEHRLSPCMGPALPVPPTTNSTILGFKDIPILGKRFSMGLRDDSDEFIQDSHDIPQDSHALTATDKGIQARNANTPHNPAAYAAYAAEKAQNPADGLVGPGAHPRSSAATSKIATTSTIPRAVAKEYLQRTLADTKRFKENLAFRPSHHSENRYPPAAVLYGKTLPTVYGARVVSRESIKQVDAYDDLAFAAGDGVCLASAAMLPPGYRIIKDGLVKSDRGHVGLLGDLEGVGQCLRAVQRGRKEGVGLGEKEL</sequence>
<dbReference type="AlphaFoldDB" id="A0A135LE79"/>
<keyword evidence="3" id="KW-1185">Reference proteome</keyword>
<feature type="compositionally biased region" description="Polar residues" evidence="1">
    <location>
        <begin position="426"/>
        <end position="436"/>
    </location>
</feature>
<feature type="region of interest" description="Disordered" evidence="1">
    <location>
        <begin position="404"/>
        <end position="436"/>
    </location>
</feature>
<organism evidence="2 3">
    <name type="scientific">Penicillium patulum</name>
    <name type="common">Penicillium griseofulvum</name>
    <dbReference type="NCBI Taxonomy" id="5078"/>
    <lineage>
        <taxon>Eukaryota</taxon>
        <taxon>Fungi</taxon>
        <taxon>Dikarya</taxon>
        <taxon>Ascomycota</taxon>
        <taxon>Pezizomycotina</taxon>
        <taxon>Eurotiomycetes</taxon>
        <taxon>Eurotiomycetidae</taxon>
        <taxon>Eurotiales</taxon>
        <taxon>Aspergillaceae</taxon>
        <taxon>Penicillium</taxon>
    </lineage>
</organism>
<accession>A0A135LE79</accession>
<dbReference type="Gene3D" id="3.40.50.1820">
    <property type="entry name" value="alpha/beta hydrolase"/>
    <property type="match status" value="1"/>
</dbReference>
<evidence type="ECO:0000313" key="2">
    <source>
        <dbReference type="EMBL" id="KXG47278.1"/>
    </source>
</evidence>
<dbReference type="OrthoDB" id="10250441at2759"/>
<dbReference type="GO" id="GO:0017000">
    <property type="term" value="P:antibiotic biosynthetic process"/>
    <property type="evidence" value="ECO:0007669"/>
    <property type="project" value="UniProtKB-ARBA"/>
</dbReference>
<feature type="compositionally biased region" description="Polar residues" evidence="1">
    <location>
        <begin position="243"/>
        <end position="253"/>
    </location>
</feature>
<dbReference type="RefSeq" id="XP_040645814.1">
    <property type="nucleotide sequence ID" value="XM_040788861.1"/>
</dbReference>
<dbReference type="EMBL" id="LHQR01000065">
    <property type="protein sequence ID" value="KXG47278.1"/>
    <property type="molecule type" value="Genomic_DNA"/>
</dbReference>
<dbReference type="GeneID" id="63704161"/>
<protein>
    <submittedName>
        <fullName evidence="2">Uncharacterized protein</fullName>
    </submittedName>
</protein>
<feature type="region of interest" description="Disordered" evidence="1">
    <location>
        <begin position="1"/>
        <end position="87"/>
    </location>
</feature>
<feature type="compositionally biased region" description="Low complexity" evidence="1">
    <location>
        <begin position="325"/>
        <end position="339"/>
    </location>
</feature>
<gene>
    <name evidence="2" type="ORF">PGRI_011480</name>
</gene>
<reference evidence="2 3" key="1">
    <citation type="journal article" date="2016" name="BMC Genomics">
        <title>Genome sequencing and secondary metabolism of the postharvest pathogen Penicillium griseofulvum.</title>
        <authorList>
            <person name="Banani H."/>
            <person name="Marcet-Houben M."/>
            <person name="Ballester A.R."/>
            <person name="Abbruscato P."/>
            <person name="Gonzalez-Candelas L."/>
            <person name="Gabaldon T."/>
            <person name="Spadaro D."/>
        </authorList>
    </citation>
    <scope>NUCLEOTIDE SEQUENCE [LARGE SCALE GENOMIC DNA]</scope>
    <source>
        <strain evidence="2 3">PG3</strain>
    </source>
</reference>
<evidence type="ECO:0000313" key="3">
    <source>
        <dbReference type="Proteomes" id="UP000070168"/>
    </source>
</evidence>
<feature type="compositionally biased region" description="Low complexity" evidence="1">
    <location>
        <begin position="404"/>
        <end position="415"/>
    </location>
</feature>
<evidence type="ECO:0000256" key="1">
    <source>
        <dbReference type="SAM" id="MobiDB-lite"/>
    </source>
</evidence>